<dbReference type="GO" id="GO:1990168">
    <property type="term" value="P:protein K33-linked deubiquitination"/>
    <property type="evidence" value="ECO:0007669"/>
    <property type="project" value="TreeGrafter"/>
</dbReference>
<dbReference type="InParanoid" id="A0A6P3FMU6"/>
<dbReference type="InterPro" id="IPR003323">
    <property type="entry name" value="OTU_dom"/>
</dbReference>
<evidence type="ECO:0000256" key="1">
    <source>
        <dbReference type="ARBA" id="ARBA00000707"/>
    </source>
</evidence>
<evidence type="ECO:0000256" key="2">
    <source>
        <dbReference type="ARBA" id="ARBA00012759"/>
    </source>
</evidence>
<feature type="region of interest" description="Disordered" evidence="6">
    <location>
        <begin position="1"/>
        <end position="41"/>
    </location>
</feature>
<dbReference type="GO" id="GO:0035523">
    <property type="term" value="P:protein K29-linked deubiquitination"/>
    <property type="evidence" value="ECO:0007669"/>
    <property type="project" value="TreeGrafter"/>
</dbReference>
<dbReference type="PROSITE" id="PS50802">
    <property type="entry name" value="OTU"/>
    <property type="match status" value="1"/>
</dbReference>
<reference evidence="9" key="1">
    <citation type="submission" date="2025-08" db="UniProtKB">
        <authorList>
            <consortium name="RefSeq"/>
        </authorList>
    </citation>
    <scope>IDENTIFICATION</scope>
</reference>
<keyword evidence="5" id="KW-0788">Thiol protease</keyword>
<protein>
    <recommendedName>
        <fullName evidence="2">ubiquitinyl hydrolase 1</fullName>
        <ecNumber evidence="2">3.4.19.12</ecNumber>
    </recommendedName>
</protein>
<proteinExistence type="predicted"/>
<dbReference type="OrthoDB" id="415023at2759"/>
<evidence type="ECO:0000256" key="5">
    <source>
        <dbReference type="ARBA" id="ARBA00022807"/>
    </source>
</evidence>
<keyword evidence="4" id="KW-0833">Ubl conjugation pathway</keyword>
<feature type="region of interest" description="Disordered" evidence="6">
    <location>
        <begin position="85"/>
        <end position="116"/>
    </location>
</feature>
<organism evidence="8 9">
    <name type="scientific">Octodon degus</name>
    <name type="common">Degu</name>
    <name type="synonym">Sciurus degus</name>
    <dbReference type="NCBI Taxonomy" id="10160"/>
    <lineage>
        <taxon>Eukaryota</taxon>
        <taxon>Metazoa</taxon>
        <taxon>Chordata</taxon>
        <taxon>Craniata</taxon>
        <taxon>Vertebrata</taxon>
        <taxon>Euteleostomi</taxon>
        <taxon>Mammalia</taxon>
        <taxon>Eutheria</taxon>
        <taxon>Euarchontoglires</taxon>
        <taxon>Glires</taxon>
        <taxon>Rodentia</taxon>
        <taxon>Hystricomorpha</taxon>
        <taxon>Octodontidae</taxon>
        <taxon>Octodon</taxon>
    </lineage>
</organism>
<evidence type="ECO:0000256" key="3">
    <source>
        <dbReference type="ARBA" id="ARBA00022670"/>
    </source>
</evidence>
<dbReference type="PANTHER" id="PTHR12419">
    <property type="entry name" value="OTU DOMAIN CONTAINING PROTEIN"/>
    <property type="match status" value="1"/>
</dbReference>
<dbReference type="GO" id="GO:1990167">
    <property type="term" value="P:protein K27-linked deubiquitination"/>
    <property type="evidence" value="ECO:0007669"/>
    <property type="project" value="TreeGrafter"/>
</dbReference>
<accession>A0A6P3FMU6</accession>
<keyword evidence="5" id="KW-0378">Hydrolase</keyword>
<dbReference type="InterPro" id="IPR050704">
    <property type="entry name" value="Peptidase_C85-like"/>
</dbReference>
<sequence length="294" mass="34491">MEDIKRDHQRILRRHRREKKELEDQIQSMKRSVPKGDREQRKQLRLNIARLQAELEQRHLRELEKFQEKFPSSHALDSLAQNLAKLNLENRHPHSSKARRRRERREAEEREEQERALAAELEPLEDFRKEEEARLVAILAARGLEMKALPLDSQCMFRAVQDQLPFVATVDGLRRRVADYMRRHVDDFLPFFNTDDDDDDEEEPLTREDFLAHCEHVARLRPWGGQLELRALSHVLRRPMEVVQAAGPALLLGEQYRCKPVTLVYVQYACSLGEHYNSVQPLRAGAPAPAPRLL</sequence>
<dbReference type="PANTHER" id="PTHR12419:SF13">
    <property type="entry name" value="OTU DOMAIN-CONTAINING PROTEIN 6A"/>
    <property type="match status" value="1"/>
</dbReference>
<evidence type="ECO:0000256" key="4">
    <source>
        <dbReference type="ARBA" id="ARBA00022786"/>
    </source>
</evidence>
<gene>
    <name evidence="9" type="primary">LOC101589809</name>
</gene>
<keyword evidence="8" id="KW-1185">Reference proteome</keyword>
<evidence type="ECO:0000259" key="7">
    <source>
        <dbReference type="PROSITE" id="PS50802"/>
    </source>
</evidence>
<dbReference type="Proteomes" id="UP000515203">
    <property type="component" value="Unplaced"/>
</dbReference>
<evidence type="ECO:0000256" key="6">
    <source>
        <dbReference type="SAM" id="MobiDB-lite"/>
    </source>
</evidence>
<evidence type="ECO:0000313" key="8">
    <source>
        <dbReference type="Proteomes" id="UP000515203"/>
    </source>
</evidence>
<evidence type="ECO:0000313" key="9">
    <source>
        <dbReference type="RefSeq" id="XP_004648889.1"/>
    </source>
</evidence>
<dbReference type="GO" id="GO:0006508">
    <property type="term" value="P:proteolysis"/>
    <property type="evidence" value="ECO:0007669"/>
    <property type="project" value="UniProtKB-KW"/>
</dbReference>
<name>A0A6P3FMU6_OCTDE</name>
<feature type="compositionally biased region" description="Basic residues" evidence="6">
    <location>
        <begin position="93"/>
        <end position="103"/>
    </location>
</feature>
<dbReference type="Gene3D" id="3.90.70.80">
    <property type="match status" value="1"/>
</dbReference>
<feature type="compositionally biased region" description="Basic and acidic residues" evidence="6">
    <location>
        <begin position="104"/>
        <end position="116"/>
    </location>
</feature>
<feature type="compositionally biased region" description="Basic and acidic residues" evidence="6">
    <location>
        <begin position="1"/>
        <end position="10"/>
    </location>
</feature>
<comment type="catalytic activity">
    <reaction evidence="1">
        <text>Thiol-dependent hydrolysis of ester, thioester, amide, peptide and isopeptide bonds formed by the C-terminal Gly of ubiquitin (a 76-residue protein attached to proteins as an intracellular targeting signal).</text>
        <dbReference type="EC" id="3.4.19.12"/>
    </reaction>
</comment>
<dbReference type="GO" id="GO:0004843">
    <property type="term" value="F:cysteine-type deubiquitinase activity"/>
    <property type="evidence" value="ECO:0007669"/>
    <property type="project" value="UniProtKB-EC"/>
</dbReference>
<dbReference type="InterPro" id="IPR038765">
    <property type="entry name" value="Papain-like_cys_pep_sf"/>
</dbReference>
<dbReference type="EC" id="3.4.19.12" evidence="2"/>
<dbReference type="RefSeq" id="XP_004648889.1">
    <property type="nucleotide sequence ID" value="XM_004648832.1"/>
</dbReference>
<dbReference type="Pfam" id="PF02338">
    <property type="entry name" value="OTU"/>
    <property type="match status" value="1"/>
</dbReference>
<dbReference type="GO" id="GO:0035871">
    <property type="term" value="P:protein K11-linked deubiquitination"/>
    <property type="evidence" value="ECO:0007669"/>
    <property type="project" value="TreeGrafter"/>
</dbReference>
<keyword evidence="3" id="KW-0645">Protease</keyword>
<dbReference type="SUPFAM" id="SSF54001">
    <property type="entry name" value="Cysteine proteinases"/>
    <property type="match status" value="1"/>
</dbReference>
<dbReference type="GeneID" id="101589809"/>
<feature type="domain" description="OTU" evidence="7">
    <location>
        <begin position="144"/>
        <end position="282"/>
    </location>
</feature>
<dbReference type="AlphaFoldDB" id="A0A6P3FMU6"/>